<sequence length="536" mass="61617">MLLDIQLPGDGECEYGKQSIANETNNNEISETLDVNGCIITNRTPLQEFYAHQSIFITGGTGFLGKILIEKLLRSCSDIACIYLLVRPKKEKSIESRIKELFKEPIYARLKEEMPKFHHKVVAVAGDCSVQGLGLSTSDRDLLMRDVSIVFHVAATVRFDEKLKVASAINAQSTADVIDLCKDLQKLKAFIYVSTAYANCISREINEKFYDFPIKNGEMLNIVNCLSDDIIKEISPRLITPWPNTYTFTKALAENLVKTRNKNLPMGVFRPGIVISTANEPIPGWIDNFYGPTGIAAGVATGVLRTLHCNPDINANIVPVDLTVNALIVSAWDVAMQTARRDDDMLIYNFVSSVDAPFTWEDFRVTNINYVNKYPLSNPLWYLSFNMNKNKLIHSIYAIFLHLIPAFLIDAATICSGRKPRLLKTYQKVNKFVGVLSYFVTREWKFTNDNVREMWHRMDSRDKQMFYFDMQSFDWQAFFRNYMKGVRVYLLKDDLKTLEDSRIKWRRFYWMHKTVKLLGTSFGIWFLWNIVSTVFK</sequence>
<accession>A0AAJ7DX33</accession>
<evidence type="ECO:0000256" key="6">
    <source>
        <dbReference type="ARBA" id="ARBA00022989"/>
    </source>
</evidence>
<comment type="similarity">
    <text evidence="2 10">Belongs to the fatty acyl-CoA reductase family.</text>
</comment>
<evidence type="ECO:0000256" key="3">
    <source>
        <dbReference type="ARBA" id="ARBA00022516"/>
    </source>
</evidence>
<keyword evidence="7 10" id="KW-0443">Lipid metabolism</keyword>
<evidence type="ECO:0000256" key="1">
    <source>
        <dbReference type="ARBA" id="ARBA00004141"/>
    </source>
</evidence>
<dbReference type="GO" id="GO:0080019">
    <property type="term" value="F:alcohol-forming very long-chain fatty acyl-CoA reductase activity"/>
    <property type="evidence" value="ECO:0007669"/>
    <property type="project" value="InterPro"/>
</dbReference>
<dbReference type="GO" id="GO:0005777">
    <property type="term" value="C:peroxisome"/>
    <property type="evidence" value="ECO:0007669"/>
    <property type="project" value="TreeGrafter"/>
</dbReference>
<reference evidence="14" key="1">
    <citation type="submission" date="2025-08" db="UniProtKB">
        <authorList>
            <consortium name="RefSeq"/>
        </authorList>
    </citation>
    <scope>IDENTIFICATION</scope>
</reference>
<name>A0AAJ7DX33_9HYME</name>
<keyword evidence="6 10" id="KW-1133">Transmembrane helix</keyword>
<dbReference type="CDD" id="cd05236">
    <property type="entry name" value="FAR-N_SDR_e"/>
    <property type="match status" value="1"/>
</dbReference>
<dbReference type="Proteomes" id="UP000695007">
    <property type="component" value="Unplaced"/>
</dbReference>
<evidence type="ECO:0000313" key="13">
    <source>
        <dbReference type="Proteomes" id="UP000695007"/>
    </source>
</evidence>
<keyword evidence="3 10" id="KW-0444">Lipid biosynthesis</keyword>
<feature type="domain" description="Fatty acyl-CoA reductase C-terminal" evidence="11">
    <location>
        <begin position="401"/>
        <end position="493"/>
    </location>
</feature>
<evidence type="ECO:0000259" key="12">
    <source>
        <dbReference type="Pfam" id="PF07993"/>
    </source>
</evidence>
<dbReference type="AlphaFoldDB" id="A0AAJ7DX33"/>
<organism evidence="13 14">
    <name type="scientific">Ceratosolen solmsi marchali</name>
    <dbReference type="NCBI Taxonomy" id="326594"/>
    <lineage>
        <taxon>Eukaryota</taxon>
        <taxon>Metazoa</taxon>
        <taxon>Ecdysozoa</taxon>
        <taxon>Arthropoda</taxon>
        <taxon>Hexapoda</taxon>
        <taxon>Insecta</taxon>
        <taxon>Pterygota</taxon>
        <taxon>Neoptera</taxon>
        <taxon>Endopterygota</taxon>
        <taxon>Hymenoptera</taxon>
        <taxon>Apocrita</taxon>
        <taxon>Proctotrupomorpha</taxon>
        <taxon>Chalcidoidea</taxon>
        <taxon>Agaonidae</taxon>
        <taxon>Agaoninae</taxon>
        <taxon>Ceratosolen</taxon>
    </lineage>
</organism>
<dbReference type="KEGG" id="csol:105363583"/>
<dbReference type="Pfam" id="PF07993">
    <property type="entry name" value="NAD_binding_4"/>
    <property type="match status" value="1"/>
</dbReference>
<dbReference type="SUPFAM" id="SSF51735">
    <property type="entry name" value="NAD(P)-binding Rossmann-fold domains"/>
    <property type="match status" value="1"/>
</dbReference>
<dbReference type="GO" id="GO:0102965">
    <property type="term" value="F:alcohol-forming long-chain fatty acyl-CoA reductase activity"/>
    <property type="evidence" value="ECO:0007669"/>
    <property type="project" value="UniProtKB-EC"/>
</dbReference>
<dbReference type="PANTHER" id="PTHR11011">
    <property type="entry name" value="MALE STERILITY PROTEIN 2-RELATED"/>
    <property type="match status" value="1"/>
</dbReference>
<evidence type="ECO:0000256" key="10">
    <source>
        <dbReference type="RuleBase" id="RU363097"/>
    </source>
</evidence>
<dbReference type="GeneID" id="105363583"/>
<dbReference type="InterPro" id="IPR026055">
    <property type="entry name" value="FAR"/>
</dbReference>
<dbReference type="InterPro" id="IPR036291">
    <property type="entry name" value="NAD(P)-bd_dom_sf"/>
</dbReference>
<evidence type="ECO:0000313" key="14">
    <source>
        <dbReference type="RefSeq" id="XP_011499622.1"/>
    </source>
</evidence>
<dbReference type="Pfam" id="PF03015">
    <property type="entry name" value="Sterile"/>
    <property type="match status" value="1"/>
</dbReference>
<dbReference type="GO" id="GO:0035336">
    <property type="term" value="P:long-chain fatty-acyl-CoA metabolic process"/>
    <property type="evidence" value="ECO:0007669"/>
    <property type="project" value="TreeGrafter"/>
</dbReference>
<dbReference type="CDD" id="cd09071">
    <property type="entry name" value="FAR_C"/>
    <property type="match status" value="1"/>
</dbReference>
<dbReference type="GO" id="GO:0016020">
    <property type="term" value="C:membrane"/>
    <property type="evidence" value="ECO:0007669"/>
    <property type="project" value="UniProtKB-SubCell"/>
</dbReference>
<feature type="domain" description="Thioester reductase (TE)" evidence="12">
    <location>
        <begin position="57"/>
        <end position="326"/>
    </location>
</feature>
<keyword evidence="5 10" id="KW-0521">NADP</keyword>
<feature type="transmembrane region" description="Helical" evidence="10">
    <location>
        <begin position="514"/>
        <end position="535"/>
    </location>
</feature>
<keyword evidence="10" id="KW-0560">Oxidoreductase</keyword>
<gene>
    <name evidence="14" type="primary">LOC105363583</name>
</gene>
<keyword evidence="4 10" id="KW-0812">Transmembrane</keyword>
<evidence type="ECO:0000256" key="7">
    <source>
        <dbReference type="ARBA" id="ARBA00023098"/>
    </source>
</evidence>
<dbReference type="Gene3D" id="3.40.50.720">
    <property type="entry name" value="NAD(P)-binding Rossmann-like Domain"/>
    <property type="match status" value="1"/>
</dbReference>
<proteinExistence type="inferred from homology"/>
<dbReference type="EC" id="1.2.1.84" evidence="10"/>
<evidence type="ECO:0000256" key="9">
    <source>
        <dbReference type="ARBA" id="ARBA00052530"/>
    </source>
</evidence>
<keyword evidence="13" id="KW-1185">Reference proteome</keyword>
<dbReference type="InterPro" id="IPR033640">
    <property type="entry name" value="FAR_C"/>
</dbReference>
<protein>
    <recommendedName>
        <fullName evidence="10">Fatty acyl-CoA reductase</fullName>
        <ecNumber evidence="10">1.2.1.84</ecNumber>
    </recommendedName>
</protein>
<evidence type="ECO:0000256" key="4">
    <source>
        <dbReference type="ARBA" id="ARBA00022692"/>
    </source>
</evidence>
<dbReference type="InterPro" id="IPR013120">
    <property type="entry name" value="FAR_NAD-bd"/>
</dbReference>
<dbReference type="PANTHER" id="PTHR11011:SF60">
    <property type="entry name" value="FATTY ACYL-COA REDUCTASE-RELATED"/>
    <property type="match status" value="1"/>
</dbReference>
<keyword evidence="8 10" id="KW-0472">Membrane</keyword>
<comment type="catalytic activity">
    <reaction evidence="9 10">
        <text>a long-chain fatty acyl-CoA + 2 NADPH + 2 H(+) = a long-chain primary fatty alcohol + 2 NADP(+) + CoA</text>
        <dbReference type="Rhea" id="RHEA:52716"/>
        <dbReference type="ChEBI" id="CHEBI:15378"/>
        <dbReference type="ChEBI" id="CHEBI:57287"/>
        <dbReference type="ChEBI" id="CHEBI:57783"/>
        <dbReference type="ChEBI" id="CHEBI:58349"/>
        <dbReference type="ChEBI" id="CHEBI:77396"/>
        <dbReference type="ChEBI" id="CHEBI:83139"/>
        <dbReference type="EC" id="1.2.1.84"/>
    </reaction>
</comment>
<feature type="transmembrane region" description="Helical" evidence="10">
    <location>
        <begin position="396"/>
        <end position="415"/>
    </location>
</feature>
<dbReference type="RefSeq" id="XP_011499622.1">
    <property type="nucleotide sequence ID" value="XM_011501320.1"/>
</dbReference>
<comment type="function">
    <text evidence="10">Catalyzes the reduction of fatty acyl-CoA to fatty alcohols.</text>
</comment>
<comment type="subcellular location">
    <subcellularLocation>
        <location evidence="1">Membrane</location>
        <topology evidence="1">Multi-pass membrane protein</topology>
    </subcellularLocation>
</comment>
<evidence type="ECO:0000256" key="2">
    <source>
        <dbReference type="ARBA" id="ARBA00005928"/>
    </source>
</evidence>
<dbReference type="FunFam" id="3.40.50.720:FF:000143">
    <property type="entry name" value="Fatty acyl-CoA reductase"/>
    <property type="match status" value="1"/>
</dbReference>
<evidence type="ECO:0000259" key="11">
    <source>
        <dbReference type="Pfam" id="PF03015"/>
    </source>
</evidence>
<evidence type="ECO:0000256" key="5">
    <source>
        <dbReference type="ARBA" id="ARBA00022857"/>
    </source>
</evidence>
<evidence type="ECO:0000256" key="8">
    <source>
        <dbReference type="ARBA" id="ARBA00023136"/>
    </source>
</evidence>